<evidence type="ECO:0008006" key="5">
    <source>
        <dbReference type="Google" id="ProtNLM"/>
    </source>
</evidence>
<evidence type="ECO:0000256" key="1">
    <source>
        <dbReference type="SAM" id="Coils"/>
    </source>
</evidence>
<proteinExistence type="predicted"/>
<feature type="coiled-coil region" evidence="1">
    <location>
        <begin position="173"/>
        <end position="200"/>
    </location>
</feature>
<keyword evidence="4" id="KW-1185">Reference proteome</keyword>
<protein>
    <recommendedName>
        <fullName evidence="5">DUF4142 domain-containing protein</fullName>
    </recommendedName>
</protein>
<keyword evidence="1" id="KW-0175">Coiled coil</keyword>
<accession>A0ABW3C8S4</accession>
<dbReference type="Proteomes" id="UP001597124">
    <property type="component" value="Unassembled WGS sequence"/>
</dbReference>
<feature type="compositionally biased region" description="Pro residues" evidence="2">
    <location>
        <begin position="12"/>
        <end position="37"/>
    </location>
</feature>
<comment type="caution">
    <text evidence="3">The sequence shown here is derived from an EMBL/GenBank/DDBJ whole genome shotgun (WGS) entry which is preliminary data.</text>
</comment>
<feature type="region of interest" description="Disordered" evidence="2">
    <location>
        <begin position="11"/>
        <end position="45"/>
    </location>
</feature>
<name>A0ABW3C8S4_SPHXN</name>
<gene>
    <name evidence="3" type="ORF">ACFQ00_16785</name>
</gene>
<reference evidence="4" key="1">
    <citation type="journal article" date="2019" name="Int. J. Syst. Evol. Microbiol.">
        <title>The Global Catalogue of Microorganisms (GCM) 10K type strain sequencing project: providing services to taxonomists for standard genome sequencing and annotation.</title>
        <authorList>
            <consortium name="The Broad Institute Genomics Platform"/>
            <consortium name="The Broad Institute Genome Sequencing Center for Infectious Disease"/>
            <person name="Wu L."/>
            <person name="Ma J."/>
        </authorList>
    </citation>
    <scope>NUCLEOTIDE SEQUENCE [LARGE SCALE GENOMIC DNA]</scope>
    <source>
        <strain evidence="4">CCUG 52537</strain>
    </source>
</reference>
<sequence length="208" mass="22570">MLALGVAACAAPPAPPPPVKAPPPPPQVSRPPQPPAGIDPAYELPAKDSDGRFLTPNIGLGPLETLFNVRSALNVAALSCVTSANTAPRDGYNRFLKLHKTVLANANKAIDAKYRREHGSAGLRLRDSRMTKLYNHYAYPPVKGAFCAKTARYLTAANAMASKDLEAWSLGALADIEQDFQDHFRRIEAFQAELRDWQQNQQVAAVSQ</sequence>
<organism evidence="3 4">
    <name type="scientific">Sphingosinicella xenopeptidilytica</name>
    <dbReference type="NCBI Taxonomy" id="364098"/>
    <lineage>
        <taxon>Bacteria</taxon>
        <taxon>Pseudomonadati</taxon>
        <taxon>Pseudomonadota</taxon>
        <taxon>Alphaproteobacteria</taxon>
        <taxon>Sphingomonadales</taxon>
        <taxon>Sphingosinicellaceae</taxon>
        <taxon>Sphingosinicella</taxon>
    </lineage>
</organism>
<evidence type="ECO:0000313" key="3">
    <source>
        <dbReference type="EMBL" id="MFD0849994.1"/>
    </source>
</evidence>
<evidence type="ECO:0000256" key="2">
    <source>
        <dbReference type="SAM" id="MobiDB-lite"/>
    </source>
</evidence>
<dbReference type="EMBL" id="JBHTIK010000015">
    <property type="protein sequence ID" value="MFD0849994.1"/>
    <property type="molecule type" value="Genomic_DNA"/>
</dbReference>
<dbReference type="RefSeq" id="WP_381493492.1">
    <property type="nucleotide sequence ID" value="NZ_JBHTIK010000015.1"/>
</dbReference>
<evidence type="ECO:0000313" key="4">
    <source>
        <dbReference type="Proteomes" id="UP001597124"/>
    </source>
</evidence>